<keyword evidence="3" id="KW-0520">NAD</keyword>
<feature type="domain" description="D-isomer specific 2-hydroxyacid dehydrogenase catalytic" evidence="5">
    <location>
        <begin position="55"/>
        <end position="344"/>
    </location>
</feature>
<evidence type="ECO:0000256" key="2">
    <source>
        <dbReference type="ARBA" id="ARBA00023002"/>
    </source>
</evidence>
<keyword evidence="8" id="KW-1185">Reference proteome</keyword>
<evidence type="ECO:0000256" key="1">
    <source>
        <dbReference type="ARBA" id="ARBA00005854"/>
    </source>
</evidence>
<dbReference type="GO" id="GO:0016616">
    <property type="term" value="F:oxidoreductase activity, acting on the CH-OH group of donors, NAD or NADP as acceptor"/>
    <property type="evidence" value="ECO:0007669"/>
    <property type="project" value="InterPro"/>
</dbReference>
<accession>A0AA43RMN7</accession>
<keyword evidence="2 4" id="KW-0560">Oxidoreductase</keyword>
<evidence type="ECO:0000256" key="4">
    <source>
        <dbReference type="RuleBase" id="RU003719"/>
    </source>
</evidence>
<evidence type="ECO:0000313" key="7">
    <source>
        <dbReference type="EMBL" id="MDO4842432.1"/>
    </source>
</evidence>
<dbReference type="Pfam" id="PF00389">
    <property type="entry name" value="2-Hacid_dh"/>
    <property type="match status" value="1"/>
</dbReference>
<organism evidence="7 8">
    <name type="scientific">Phoenicibacter congonensis</name>
    <dbReference type="NCBI Taxonomy" id="1944646"/>
    <lineage>
        <taxon>Bacteria</taxon>
        <taxon>Bacillati</taxon>
        <taxon>Actinomycetota</taxon>
        <taxon>Coriobacteriia</taxon>
        <taxon>Eggerthellales</taxon>
        <taxon>Eggerthellaceae</taxon>
        <taxon>Phoenicibacter</taxon>
    </lineage>
</organism>
<feature type="domain" description="D-isomer specific 2-hydroxyacid dehydrogenase NAD-binding" evidence="6">
    <location>
        <begin position="136"/>
        <end position="314"/>
    </location>
</feature>
<comment type="caution">
    <text evidence="7">The sequence shown here is derived from an EMBL/GenBank/DDBJ whole genome shotgun (WGS) entry which is preliminary data.</text>
</comment>
<dbReference type="InterPro" id="IPR036291">
    <property type="entry name" value="NAD(P)-bd_dom_sf"/>
</dbReference>
<dbReference type="SUPFAM" id="SSF51735">
    <property type="entry name" value="NAD(P)-binding Rossmann-fold domains"/>
    <property type="match status" value="1"/>
</dbReference>
<dbReference type="PANTHER" id="PTHR42789">
    <property type="entry name" value="D-ISOMER SPECIFIC 2-HYDROXYACID DEHYDROGENASE FAMILY PROTEIN (AFU_ORTHOLOGUE AFUA_6G10090)"/>
    <property type="match status" value="1"/>
</dbReference>
<dbReference type="InterPro" id="IPR006139">
    <property type="entry name" value="D-isomer_2_OHA_DH_cat_dom"/>
</dbReference>
<name>A0AA43RMN7_9ACTN</name>
<dbReference type="GO" id="GO:0051287">
    <property type="term" value="F:NAD binding"/>
    <property type="evidence" value="ECO:0007669"/>
    <property type="project" value="InterPro"/>
</dbReference>
<dbReference type="Pfam" id="PF02826">
    <property type="entry name" value="2-Hacid_dh_C"/>
    <property type="match status" value="1"/>
</dbReference>
<reference evidence="7" key="1">
    <citation type="submission" date="2023-07" db="EMBL/GenBank/DDBJ databases">
        <title>Between Cages and Wild: Unraveling the Impact of Captivity on Animal Microbiomes and Antimicrobial Resistance.</title>
        <authorList>
            <person name="Schmartz G.P."/>
            <person name="Rehner J."/>
            <person name="Schuff M.J."/>
            <person name="Becker S.L."/>
            <person name="Kravczyk M."/>
            <person name="Gurevich A."/>
            <person name="Francke R."/>
            <person name="Mueller R."/>
            <person name="Keller V."/>
            <person name="Keller A."/>
        </authorList>
    </citation>
    <scope>NUCLEOTIDE SEQUENCE</scope>
    <source>
        <strain evidence="7">S12M_St_49</strain>
    </source>
</reference>
<protein>
    <submittedName>
        <fullName evidence="7">2-hydroxyacid dehydrogenase</fullName>
    </submittedName>
</protein>
<dbReference type="Proteomes" id="UP001168575">
    <property type="component" value="Unassembled WGS sequence"/>
</dbReference>
<comment type="similarity">
    <text evidence="1 4">Belongs to the D-isomer specific 2-hydroxyacid dehydrogenase family.</text>
</comment>
<dbReference type="FunFam" id="3.40.50.720:FF:000203">
    <property type="entry name" value="D-3-phosphoglycerate dehydrogenase (SerA)"/>
    <property type="match status" value="1"/>
</dbReference>
<evidence type="ECO:0000313" key="8">
    <source>
        <dbReference type="Proteomes" id="UP001168575"/>
    </source>
</evidence>
<dbReference type="InterPro" id="IPR006140">
    <property type="entry name" value="D-isomer_DH_NAD-bd"/>
</dbReference>
<dbReference type="SUPFAM" id="SSF52283">
    <property type="entry name" value="Formate/glycerate dehydrogenase catalytic domain-like"/>
    <property type="match status" value="1"/>
</dbReference>
<evidence type="ECO:0000259" key="5">
    <source>
        <dbReference type="Pfam" id="PF00389"/>
    </source>
</evidence>
<evidence type="ECO:0000256" key="3">
    <source>
        <dbReference type="ARBA" id="ARBA00023027"/>
    </source>
</evidence>
<dbReference type="PANTHER" id="PTHR42789:SF1">
    <property type="entry name" value="D-ISOMER SPECIFIC 2-HYDROXYACID DEHYDROGENASE FAMILY PROTEIN (AFU_ORTHOLOGUE AFUA_6G10090)"/>
    <property type="match status" value="1"/>
</dbReference>
<gene>
    <name evidence="7" type="ORF">Q3982_07145</name>
</gene>
<proteinExistence type="inferred from homology"/>
<dbReference type="Gene3D" id="3.40.50.720">
    <property type="entry name" value="NAD(P)-binding Rossmann-like Domain"/>
    <property type="match status" value="2"/>
</dbReference>
<dbReference type="AlphaFoldDB" id="A0AA43RMN7"/>
<evidence type="ECO:0000259" key="6">
    <source>
        <dbReference type="Pfam" id="PF02826"/>
    </source>
</evidence>
<dbReference type="InterPro" id="IPR050857">
    <property type="entry name" value="D-2-hydroxyacid_DH"/>
</dbReference>
<sequence length="349" mass="38897">MGKMKILCVYDGGITKDLMEQMKELENYGAEVTLVEDKDMYAMGPITDRMLLIEQHGVDAAPDCQALLDACADKDIIVVHVASINKKVIEACPNLKVAAVLRGGYENADVEELTKRNIPLINAPWRSADAVADFTVGMMIAENKNIARSHKLIFDGKWCKKYVNQAYIHNMRNCTVGLIGYGYIGSRVAKRLWGFESKVLVYDPFTDPEKLKAEGANPVSLDELLKESDFVSIHLRLSDKTEKFMGKEEFAKMKETAYFINTARSGLVDTDALVEALKNKKIGGAAVDVYDTEPLPADHPYLQLDNITLTSHLAGTSCDTMRTSVEIGIEELKLYLEGKPMRNVRNNIH</sequence>
<dbReference type="CDD" id="cd12171">
    <property type="entry name" value="2-Hacid_dh_10"/>
    <property type="match status" value="1"/>
</dbReference>
<dbReference type="EMBL" id="JAUMVS010000168">
    <property type="protein sequence ID" value="MDO4842432.1"/>
    <property type="molecule type" value="Genomic_DNA"/>
</dbReference>